<feature type="chain" id="PRO_5038996379" evidence="3">
    <location>
        <begin position="20"/>
        <end position="355"/>
    </location>
</feature>
<evidence type="ECO:0000313" key="5">
    <source>
        <dbReference type="EMBL" id="MBO8447041.1"/>
    </source>
</evidence>
<reference evidence="5" key="1">
    <citation type="submission" date="2020-10" db="EMBL/GenBank/DDBJ databases">
        <authorList>
            <person name="Gilroy R."/>
        </authorList>
    </citation>
    <scope>NUCLEOTIDE SEQUENCE</scope>
    <source>
        <strain evidence="5">D3-1215</strain>
    </source>
</reference>
<dbReference type="EMBL" id="JADIMR010000072">
    <property type="protein sequence ID" value="MBO8447041.1"/>
    <property type="molecule type" value="Genomic_DNA"/>
</dbReference>
<evidence type="ECO:0000313" key="6">
    <source>
        <dbReference type="Proteomes" id="UP000823637"/>
    </source>
</evidence>
<evidence type="ECO:0000256" key="2">
    <source>
        <dbReference type="ARBA" id="ARBA00022801"/>
    </source>
</evidence>
<accession>A0A9D9EI56</accession>
<keyword evidence="2 5" id="KW-0378">Hydrolase</keyword>
<dbReference type="InterPro" id="IPR029132">
    <property type="entry name" value="CBAH/NAAA_C"/>
</dbReference>
<reference evidence="5" key="2">
    <citation type="journal article" date="2021" name="PeerJ">
        <title>Extensive microbial diversity within the chicken gut microbiome revealed by metagenomics and culture.</title>
        <authorList>
            <person name="Gilroy R."/>
            <person name="Ravi A."/>
            <person name="Getino M."/>
            <person name="Pursley I."/>
            <person name="Horton D.L."/>
            <person name="Alikhan N.F."/>
            <person name="Baker D."/>
            <person name="Gharbi K."/>
            <person name="Hall N."/>
            <person name="Watson M."/>
            <person name="Adriaenssens E.M."/>
            <person name="Foster-Nyarko E."/>
            <person name="Jarju S."/>
            <person name="Secka A."/>
            <person name="Antonio M."/>
            <person name="Oren A."/>
            <person name="Chaudhuri R.R."/>
            <person name="La Ragione R."/>
            <person name="Hildebrand F."/>
            <person name="Pallen M.J."/>
        </authorList>
    </citation>
    <scope>NUCLEOTIDE SEQUENCE</scope>
    <source>
        <strain evidence="5">D3-1215</strain>
    </source>
</reference>
<feature type="signal peptide" evidence="3">
    <location>
        <begin position="1"/>
        <end position="19"/>
    </location>
</feature>
<dbReference type="Pfam" id="PF02275">
    <property type="entry name" value="CBAH"/>
    <property type="match status" value="1"/>
</dbReference>
<dbReference type="InterPro" id="IPR052193">
    <property type="entry name" value="Peptidase_C59"/>
</dbReference>
<evidence type="ECO:0000256" key="1">
    <source>
        <dbReference type="ARBA" id="ARBA00006625"/>
    </source>
</evidence>
<organism evidence="5 6">
    <name type="scientific">Candidatus Enterocola intestinipullorum</name>
    <dbReference type="NCBI Taxonomy" id="2840783"/>
    <lineage>
        <taxon>Bacteria</taxon>
        <taxon>Pseudomonadati</taxon>
        <taxon>Bacteroidota</taxon>
        <taxon>Bacteroidia</taxon>
        <taxon>Bacteroidales</taxon>
        <taxon>Candidatus Enterocola</taxon>
    </lineage>
</organism>
<sequence length="355" mass="39127">MKKILFCFFLSMVAANVLACTGITLRTSQGSTVVARTIEWGDSYLDGHYVVVPRGYTQRAMLPDGSKGMKFSAEYGYVGLTAQMDENVVEGINEAGLSAGLFFFPRYGKYTGYADSIKNSCLIDIQLVSYILGKCRTIADVKSAVASIHVIGFSDAAPTSHWRFTDASGKQVVLEYKNGEAYFYDNDLGILTNSPDFLWHVNNLNNYVNLYPGAADPNELGNIKLTQFGAGGKMLGLPGDITPPSRFVRAAFFTHTSPVPQTTAKAVTQAFHILNNFDIPIGLEFAKGQAVPDMQSATQWTSATDIDNRVIYFRTMYNSNIRAIDLGEIDFKKVKFLSVAMDATKEQPIEWIEVN</sequence>
<feature type="domain" description="Choloylglycine hydrolase/NAAA C-terminal" evidence="4">
    <location>
        <begin position="20"/>
        <end position="329"/>
    </location>
</feature>
<dbReference type="Proteomes" id="UP000823637">
    <property type="component" value="Unassembled WGS sequence"/>
</dbReference>
<evidence type="ECO:0000256" key="3">
    <source>
        <dbReference type="SAM" id="SignalP"/>
    </source>
</evidence>
<keyword evidence="3" id="KW-0732">Signal</keyword>
<dbReference type="PANTHER" id="PTHR35527">
    <property type="entry name" value="CHOLOYLGLYCINE HYDROLASE"/>
    <property type="match status" value="1"/>
</dbReference>
<comment type="similarity">
    <text evidence="1">Belongs to the peptidase C59 family.</text>
</comment>
<name>A0A9D9EI56_9BACT</name>
<protein>
    <submittedName>
        <fullName evidence="5">Linear amide C-N hydrolase</fullName>
    </submittedName>
</protein>
<dbReference type="InterPro" id="IPR029055">
    <property type="entry name" value="Ntn_hydrolases_N"/>
</dbReference>
<evidence type="ECO:0000259" key="4">
    <source>
        <dbReference type="Pfam" id="PF02275"/>
    </source>
</evidence>
<dbReference type="GO" id="GO:0016787">
    <property type="term" value="F:hydrolase activity"/>
    <property type="evidence" value="ECO:0007669"/>
    <property type="project" value="UniProtKB-KW"/>
</dbReference>
<dbReference type="PANTHER" id="PTHR35527:SF2">
    <property type="entry name" value="HYDROLASE"/>
    <property type="match status" value="1"/>
</dbReference>
<dbReference type="SUPFAM" id="SSF56235">
    <property type="entry name" value="N-terminal nucleophile aminohydrolases (Ntn hydrolases)"/>
    <property type="match status" value="1"/>
</dbReference>
<gene>
    <name evidence="5" type="ORF">IAC32_04780</name>
</gene>
<proteinExistence type="inferred from homology"/>
<dbReference type="AlphaFoldDB" id="A0A9D9EI56"/>
<dbReference type="Gene3D" id="3.60.60.10">
    <property type="entry name" value="Penicillin V Acylase, Chain A"/>
    <property type="match status" value="1"/>
</dbReference>
<comment type="caution">
    <text evidence="5">The sequence shown here is derived from an EMBL/GenBank/DDBJ whole genome shotgun (WGS) entry which is preliminary data.</text>
</comment>